<dbReference type="Proteomes" id="UP001519460">
    <property type="component" value="Unassembled WGS sequence"/>
</dbReference>
<feature type="region of interest" description="Disordered" evidence="1">
    <location>
        <begin position="423"/>
        <end position="447"/>
    </location>
</feature>
<keyword evidence="3" id="KW-1185">Reference proteome</keyword>
<organism evidence="2 3">
    <name type="scientific">Batillaria attramentaria</name>
    <dbReference type="NCBI Taxonomy" id="370345"/>
    <lineage>
        <taxon>Eukaryota</taxon>
        <taxon>Metazoa</taxon>
        <taxon>Spiralia</taxon>
        <taxon>Lophotrochozoa</taxon>
        <taxon>Mollusca</taxon>
        <taxon>Gastropoda</taxon>
        <taxon>Caenogastropoda</taxon>
        <taxon>Sorbeoconcha</taxon>
        <taxon>Cerithioidea</taxon>
        <taxon>Batillariidae</taxon>
        <taxon>Batillaria</taxon>
    </lineage>
</organism>
<comment type="caution">
    <text evidence="2">The sequence shown here is derived from an EMBL/GenBank/DDBJ whole genome shotgun (WGS) entry which is preliminary data.</text>
</comment>
<evidence type="ECO:0000313" key="3">
    <source>
        <dbReference type="Proteomes" id="UP001519460"/>
    </source>
</evidence>
<proteinExistence type="predicted"/>
<protein>
    <submittedName>
        <fullName evidence="2">Uncharacterized protein</fullName>
    </submittedName>
</protein>
<reference evidence="2 3" key="1">
    <citation type="journal article" date="2023" name="Sci. Data">
        <title>Genome assembly of the Korean intertidal mud-creeper Batillaria attramentaria.</title>
        <authorList>
            <person name="Patra A.K."/>
            <person name="Ho P.T."/>
            <person name="Jun S."/>
            <person name="Lee S.J."/>
            <person name="Kim Y."/>
            <person name="Won Y.J."/>
        </authorList>
    </citation>
    <scope>NUCLEOTIDE SEQUENCE [LARGE SCALE GENOMIC DNA]</scope>
    <source>
        <strain evidence="2">Wonlab-2016</strain>
    </source>
</reference>
<dbReference type="AlphaFoldDB" id="A0ABD0K484"/>
<sequence length="473" mass="51210">MTCGVTVLTCDADQRLAILNVRHAYHVAQTKFQICPAQVKNCSYVPEVCCRAAADPPSSADCLEPYDQTTLLDVHRRCSGIASTSGGNVTCDVQLPPLPQVSSGACSNLSGFQNASSYSIVDYACINDSDVSSFCSASGKNGNLLYTMWTPQNVTVPGEVNHESCKCRVTSSRTPATDVFVRIMDLRLPSPGDRENCSYITVADAYKTYFRSSCSNSTMLFDPAFRQNDRITARTPFDVTLLLNAQHVPDMVWLGFSGDLKVDESSDMSEESNAKDGVNAAAVIGGSGAALAVVVLAGFACVYFCGKRVESIHGIPSHLNCEPNRMTASSLNFTSRRKETAARKREQSWWEKIREEDRIAELSQLGPATAVVIDDRRNMGYGKHRPTRDRYKTSDFNPPIYVIPGNAAPRANIIEITDNDVEEGSGEVVGSAGDRHRSDLEGDVSETDEAVVTVHSVGADGEGVVSYTPSHAD</sequence>
<dbReference type="EMBL" id="JACVVK020000248">
    <property type="protein sequence ID" value="KAK7482242.1"/>
    <property type="molecule type" value="Genomic_DNA"/>
</dbReference>
<evidence type="ECO:0000256" key="1">
    <source>
        <dbReference type="SAM" id="MobiDB-lite"/>
    </source>
</evidence>
<gene>
    <name evidence="2" type="ORF">BaRGS_00026485</name>
</gene>
<evidence type="ECO:0000313" key="2">
    <source>
        <dbReference type="EMBL" id="KAK7482242.1"/>
    </source>
</evidence>
<name>A0ABD0K484_9CAEN</name>
<accession>A0ABD0K484</accession>